<dbReference type="STRING" id="1385520.N802_14740"/>
<feature type="transmembrane region" description="Helical" evidence="2">
    <location>
        <begin position="29"/>
        <end position="50"/>
    </location>
</feature>
<feature type="transmembrane region" description="Helical" evidence="2">
    <location>
        <begin position="108"/>
        <end position="127"/>
    </location>
</feature>
<proteinExistence type="predicted"/>
<gene>
    <name evidence="3" type="ORF">N802_14740</name>
</gene>
<dbReference type="AlphaFoldDB" id="A0A0A0J7Z3"/>
<keyword evidence="4" id="KW-1185">Reference proteome</keyword>
<protein>
    <submittedName>
        <fullName evidence="3">Membrane protein</fullName>
    </submittedName>
</protein>
<feature type="transmembrane region" description="Helical" evidence="2">
    <location>
        <begin position="132"/>
        <end position="149"/>
    </location>
</feature>
<evidence type="ECO:0000256" key="2">
    <source>
        <dbReference type="SAM" id="Phobius"/>
    </source>
</evidence>
<dbReference type="eggNOG" id="ENOG502ZZP3">
    <property type="taxonomic scope" value="Bacteria"/>
</dbReference>
<accession>A0A0A0J7Z3</accession>
<sequence length="198" mass="21407">MSSPVRIRDTVKGPHASAPTSADESGSSAFRWFAGLTRISIGWIFLWAFLDKLLALGFSTGRNPETGVVDRFGPAAWINDGSPTEGFLTFGTKGPFAEFYQSFAGASWANWLFMIGLAGIGVSLMLGVATRISSVSGALMLVLMWTAVLPPDNNPFMDDHIIYALVLGMLAAVSAGRFLGLGRWWESLSIVQRFPILK</sequence>
<name>A0A0A0J7Z3_9MICO</name>
<reference evidence="3 4" key="1">
    <citation type="submission" date="2013-08" db="EMBL/GenBank/DDBJ databases">
        <title>The genome sequence of Knoellia sinensis.</title>
        <authorList>
            <person name="Zhu W."/>
            <person name="Wang G."/>
        </authorList>
    </citation>
    <scope>NUCLEOTIDE SEQUENCE [LARGE SCALE GENOMIC DNA]</scope>
    <source>
        <strain evidence="3 4">KCTC 19936</strain>
    </source>
</reference>
<dbReference type="RefSeq" id="WP_035914189.1">
    <property type="nucleotide sequence ID" value="NZ_AVPJ01000004.1"/>
</dbReference>
<feature type="compositionally biased region" description="Basic and acidic residues" evidence="1">
    <location>
        <begin position="1"/>
        <end position="12"/>
    </location>
</feature>
<dbReference type="OrthoDB" id="3253635at2"/>
<keyword evidence="2" id="KW-0812">Transmembrane</keyword>
<evidence type="ECO:0000313" key="3">
    <source>
        <dbReference type="EMBL" id="KGN33293.1"/>
    </source>
</evidence>
<dbReference type="Proteomes" id="UP000030002">
    <property type="component" value="Unassembled WGS sequence"/>
</dbReference>
<evidence type="ECO:0000256" key="1">
    <source>
        <dbReference type="SAM" id="MobiDB-lite"/>
    </source>
</evidence>
<keyword evidence="2" id="KW-1133">Transmembrane helix</keyword>
<organism evidence="3 4">
    <name type="scientific">Knoellia sinensis KCTC 19936</name>
    <dbReference type="NCBI Taxonomy" id="1385520"/>
    <lineage>
        <taxon>Bacteria</taxon>
        <taxon>Bacillati</taxon>
        <taxon>Actinomycetota</taxon>
        <taxon>Actinomycetes</taxon>
        <taxon>Micrococcales</taxon>
        <taxon>Intrasporangiaceae</taxon>
        <taxon>Knoellia</taxon>
    </lineage>
</organism>
<keyword evidence="2" id="KW-0472">Membrane</keyword>
<comment type="caution">
    <text evidence="3">The sequence shown here is derived from an EMBL/GenBank/DDBJ whole genome shotgun (WGS) entry which is preliminary data.</text>
</comment>
<dbReference type="EMBL" id="AVPJ01000004">
    <property type="protein sequence ID" value="KGN33293.1"/>
    <property type="molecule type" value="Genomic_DNA"/>
</dbReference>
<feature type="transmembrane region" description="Helical" evidence="2">
    <location>
        <begin position="161"/>
        <end position="180"/>
    </location>
</feature>
<evidence type="ECO:0000313" key="4">
    <source>
        <dbReference type="Proteomes" id="UP000030002"/>
    </source>
</evidence>
<feature type="region of interest" description="Disordered" evidence="1">
    <location>
        <begin position="1"/>
        <end position="26"/>
    </location>
</feature>